<dbReference type="Pfam" id="PF02567">
    <property type="entry name" value="PhzC-PhzF"/>
    <property type="match status" value="1"/>
</dbReference>
<feature type="non-terminal residue" evidence="3">
    <location>
        <position position="269"/>
    </location>
</feature>
<name>A0A2A9NBW3_9AGAR</name>
<keyword evidence="2" id="KW-0413">Isomerase</keyword>
<evidence type="ECO:0000313" key="3">
    <source>
        <dbReference type="EMBL" id="PFH45256.1"/>
    </source>
</evidence>
<keyword evidence="4" id="KW-1185">Reference proteome</keyword>
<sequence length="269" mass="29409">MTSIPYLLITAFSTHAFGGNPAIVFFADVTQPDEIFEGIATSVKQPMAVFVSPEGKISPESPNIASFDIRYFAASGMEVILCGHATLAAAKAVFADKGRVPPQVDIIEFRNTRSQILRTTKVGADMIEMRLPSCMPEEVTQEERTQLTPLIHKAFGRELDILHIAKGTGIYDIYIVIEIKEEENLKNSVVNTDALIGSGYIVHVVTTASSSGREAFVSRMFCPEHTPGGEDMVCGTAHCLIGPYWHKKRGILPGEEVKARQVSRRGGEL</sequence>
<organism evidence="3 4">
    <name type="scientific">Amanita thiersii Skay4041</name>
    <dbReference type="NCBI Taxonomy" id="703135"/>
    <lineage>
        <taxon>Eukaryota</taxon>
        <taxon>Fungi</taxon>
        <taxon>Dikarya</taxon>
        <taxon>Basidiomycota</taxon>
        <taxon>Agaricomycotina</taxon>
        <taxon>Agaricomycetes</taxon>
        <taxon>Agaricomycetidae</taxon>
        <taxon>Agaricales</taxon>
        <taxon>Pluteineae</taxon>
        <taxon>Amanitaceae</taxon>
        <taxon>Amanita</taxon>
    </lineage>
</organism>
<proteinExistence type="inferred from homology"/>
<comment type="similarity">
    <text evidence="1">Belongs to the PhzF family.</text>
</comment>
<gene>
    <name evidence="3" type="ORF">AMATHDRAFT_71904</name>
</gene>
<protein>
    <recommendedName>
        <fullName evidence="5">Diaminopimelate epimerase-like protein</fullName>
    </recommendedName>
</protein>
<accession>A0A2A9NBW3</accession>
<dbReference type="InterPro" id="IPR003719">
    <property type="entry name" value="Phenazine_PhzF-like"/>
</dbReference>
<evidence type="ECO:0000256" key="2">
    <source>
        <dbReference type="ARBA" id="ARBA00023235"/>
    </source>
</evidence>
<dbReference type="OrthoDB" id="75169at2759"/>
<dbReference type="Proteomes" id="UP000242287">
    <property type="component" value="Unassembled WGS sequence"/>
</dbReference>
<dbReference type="PANTHER" id="PTHR13774">
    <property type="entry name" value="PHENAZINE BIOSYNTHESIS PROTEIN"/>
    <property type="match status" value="1"/>
</dbReference>
<evidence type="ECO:0000313" key="4">
    <source>
        <dbReference type="Proteomes" id="UP000242287"/>
    </source>
</evidence>
<dbReference type="AlphaFoldDB" id="A0A2A9NBW3"/>
<dbReference type="Gene3D" id="3.10.310.10">
    <property type="entry name" value="Diaminopimelate Epimerase, Chain A, domain 1"/>
    <property type="match status" value="2"/>
</dbReference>
<evidence type="ECO:0000256" key="1">
    <source>
        <dbReference type="ARBA" id="ARBA00008270"/>
    </source>
</evidence>
<dbReference type="GO" id="GO:0005737">
    <property type="term" value="C:cytoplasm"/>
    <property type="evidence" value="ECO:0007669"/>
    <property type="project" value="TreeGrafter"/>
</dbReference>
<dbReference type="SUPFAM" id="SSF54506">
    <property type="entry name" value="Diaminopimelate epimerase-like"/>
    <property type="match status" value="1"/>
</dbReference>
<evidence type="ECO:0008006" key="5">
    <source>
        <dbReference type="Google" id="ProtNLM"/>
    </source>
</evidence>
<dbReference type="GO" id="GO:0016853">
    <property type="term" value="F:isomerase activity"/>
    <property type="evidence" value="ECO:0007669"/>
    <property type="project" value="UniProtKB-KW"/>
</dbReference>
<reference evidence="3 4" key="1">
    <citation type="submission" date="2014-02" db="EMBL/GenBank/DDBJ databases">
        <title>Transposable element dynamics among asymbiotic and ectomycorrhizal Amanita fungi.</title>
        <authorList>
            <consortium name="DOE Joint Genome Institute"/>
            <person name="Hess J."/>
            <person name="Skrede I."/>
            <person name="Wolfe B."/>
            <person name="LaButti K."/>
            <person name="Ohm R.A."/>
            <person name="Grigoriev I.V."/>
            <person name="Pringle A."/>
        </authorList>
    </citation>
    <scope>NUCLEOTIDE SEQUENCE [LARGE SCALE GENOMIC DNA]</scope>
    <source>
        <strain evidence="3 4">SKay4041</strain>
    </source>
</reference>
<dbReference type="EMBL" id="KZ302464">
    <property type="protein sequence ID" value="PFH45256.1"/>
    <property type="molecule type" value="Genomic_DNA"/>
</dbReference>
<dbReference type="PIRSF" id="PIRSF016184">
    <property type="entry name" value="PhzC_PhzF"/>
    <property type="match status" value="1"/>
</dbReference>
<dbReference type="PANTHER" id="PTHR13774:SF17">
    <property type="entry name" value="PHENAZINE BIOSYNTHESIS-LIKE DOMAIN-CONTAINING PROTEIN"/>
    <property type="match status" value="1"/>
</dbReference>